<accession>A0AAN6VZP5</accession>
<organism evidence="2 3">
    <name type="scientific">Triangularia setosa</name>
    <dbReference type="NCBI Taxonomy" id="2587417"/>
    <lineage>
        <taxon>Eukaryota</taxon>
        <taxon>Fungi</taxon>
        <taxon>Dikarya</taxon>
        <taxon>Ascomycota</taxon>
        <taxon>Pezizomycotina</taxon>
        <taxon>Sordariomycetes</taxon>
        <taxon>Sordariomycetidae</taxon>
        <taxon>Sordariales</taxon>
        <taxon>Podosporaceae</taxon>
        <taxon>Triangularia</taxon>
    </lineage>
</organism>
<name>A0AAN6VZP5_9PEZI</name>
<protein>
    <submittedName>
        <fullName evidence="2">Uncharacterized protein</fullName>
    </submittedName>
</protein>
<keyword evidence="3" id="KW-1185">Reference proteome</keyword>
<dbReference type="Proteomes" id="UP001302321">
    <property type="component" value="Unassembled WGS sequence"/>
</dbReference>
<evidence type="ECO:0000256" key="1">
    <source>
        <dbReference type="SAM" id="MobiDB-lite"/>
    </source>
</evidence>
<feature type="region of interest" description="Disordered" evidence="1">
    <location>
        <begin position="1"/>
        <end position="20"/>
    </location>
</feature>
<gene>
    <name evidence="2" type="ORF">QBC36DRAFT_305557</name>
</gene>
<evidence type="ECO:0000313" key="2">
    <source>
        <dbReference type="EMBL" id="KAK4171062.1"/>
    </source>
</evidence>
<reference evidence="2" key="2">
    <citation type="submission" date="2023-05" db="EMBL/GenBank/DDBJ databases">
        <authorList>
            <consortium name="Lawrence Berkeley National Laboratory"/>
            <person name="Steindorff A."/>
            <person name="Hensen N."/>
            <person name="Bonometti L."/>
            <person name="Westerberg I."/>
            <person name="Brannstrom I.O."/>
            <person name="Guillou S."/>
            <person name="Cros-Aarteil S."/>
            <person name="Calhoun S."/>
            <person name="Haridas S."/>
            <person name="Kuo A."/>
            <person name="Mondo S."/>
            <person name="Pangilinan J."/>
            <person name="Riley R."/>
            <person name="Labutti K."/>
            <person name="Andreopoulos B."/>
            <person name="Lipzen A."/>
            <person name="Chen C."/>
            <person name="Yanf M."/>
            <person name="Daum C."/>
            <person name="Ng V."/>
            <person name="Clum A."/>
            <person name="Ohm R."/>
            <person name="Martin F."/>
            <person name="Silar P."/>
            <person name="Natvig D."/>
            <person name="Lalanne C."/>
            <person name="Gautier V."/>
            <person name="Ament-Velasquez S.L."/>
            <person name="Kruys A."/>
            <person name="Hutchinson M.I."/>
            <person name="Powell A.J."/>
            <person name="Barry K."/>
            <person name="Miller A.N."/>
            <person name="Grigoriev I.V."/>
            <person name="Debuchy R."/>
            <person name="Gladieux P."/>
            <person name="Thoren M.H."/>
            <person name="Johannesson H."/>
        </authorList>
    </citation>
    <scope>NUCLEOTIDE SEQUENCE</scope>
    <source>
        <strain evidence="2">CBS 892.96</strain>
    </source>
</reference>
<reference evidence="2" key="1">
    <citation type="journal article" date="2023" name="Mol. Phylogenet. Evol.">
        <title>Genome-scale phylogeny and comparative genomics of the fungal order Sordariales.</title>
        <authorList>
            <person name="Hensen N."/>
            <person name="Bonometti L."/>
            <person name="Westerberg I."/>
            <person name="Brannstrom I.O."/>
            <person name="Guillou S."/>
            <person name="Cros-Aarteil S."/>
            <person name="Calhoun S."/>
            <person name="Haridas S."/>
            <person name="Kuo A."/>
            <person name="Mondo S."/>
            <person name="Pangilinan J."/>
            <person name="Riley R."/>
            <person name="LaButti K."/>
            <person name="Andreopoulos B."/>
            <person name="Lipzen A."/>
            <person name="Chen C."/>
            <person name="Yan M."/>
            <person name="Daum C."/>
            <person name="Ng V."/>
            <person name="Clum A."/>
            <person name="Steindorff A."/>
            <person name="Ohm R.A."/>
            <person name="Martin F."/>
            <person name="Silar P."/>
            <person name="Natvig D.O."/>
            <person name="Lalanne C."/>
            <person name="Gautier V."/>
            <person name="Ament-Velasquez S.L."/>
            <person name="Kruys A."/>
            <person name="Hutchinson M.I."/>
            <person name="Powell A.J."/>
            <person name="Barry K."/>
            <person name="Miller A.N."/>
            <person name="Grigoriev I.V."/>
            <person name="Debuchy R."/>
            <person name="Gladieux P."/>
            <person name="Hiltunen Thoren M."/>
            <person name="Johannesson H."/>
        </authorList>
    </citation>
    <scope>NUCLEOTIDE SEQUENCE</scope>
    <source>
        <strain evidence="2">CBS 892.96</strain>
    </source>
</reference>
<proteinExistence type="predicted"/>
<dbReference type="EMBL" id="MU866653">
    <property type="protein sequence ID" value="KAK4171062.1"/>
    <property type="molecule type" value="Genomic_DNA"/>
</dbReference>
<comment type="caution">
    <text evidence="2">The sequence shown here is derived from an EMBL/GenBank/DDBJ whole genome shotgun (WGS) entry which is preliminary data.</text>
</comment>
<sequence>MANIKDSGLPGINPTTTASLAPTTTEVSAVTVAIPERTEEDEAFLFKGISGTLLTESKGTAWPWCNKKPATYNARNLQNVEYHLLHAYRITDPSGKRALPAVASLGRESSASKTIATYFKLNARDSSDQMMANRLISVFDRT</sequence>
<dbReference type="AlphaFoldDB" id="A0AAN6VZP5"/>
<evidence type="ECO:0000313" key="3">
    <source>
        <dbReference type="Proteomes" id="UP001302321"/>
    </source>
</evidence>